<evidence type="ECO:0000256" key="5">
    <source>
        <dbReference type="ARBA" id="ARBA00022692"/>
    </source>
</evidence>
<feature type="transmembrane region" description="Helical" evidence="14">
    <location>
        <begin position="279"/>
        <end position="300"/>
    </location>
</feature>
<evidence type="ECO:0000256" key="3">
    <source>
        <dbReference type="ARBA" id="ARBA00022448"/>
    </source>
</evidence>
<keyword evidence="11 14" id="KW-0739">Sodium transport</keyword>
<comment type="subcellular location">
    <subcellularLocation>
        <location evidence="1 14">Cell membrane</location>
        <topology evidence="1 14">Multi-pass membrane protein</topology>
    </subcellularLocation>
</comment>
<organism evidence="15 16">
    <name type="scientific">Calothrix parasitica NIES-267</name>
    <dbReference type="NCBI Taxonomy" id="1973488"/>
    <lineage>
        <taxon>Bacteria</taxon>
        <taxon>Bacillati</taxon>
        <taxon>Cyanobacteriota</taxon>
        <taxon>Cyanophyceae</taxon>
        <taxon>Nostocales</taxon>
        <taxon>Calotrichaceae</taxon>
        <taxon>Calothrix</taxon>
    </lineage>
</organism>
<keyword evidence="4 14" id="KW-1003">Cell membrane</keyword>
<feature type="transmembrane region" description="Helical" evidence="14">
    <location>
        <begin position="158"/>
        <end position="176"/>
    </location>
</feature>
<feature type="transmembrane region" description="Helical" evidence="14">
    <location>
        <begin position="6"/>
        <end position="26"/>
    </location>
</feature>
<keyword evidence="10 14" id="KW-0472">Membrane</keyword>
<comment type="function">
    <text evidence="14">Catalyzes the sodium-dependent uptake of extracellular L-proline.</text>
</comment>
<evidence type="ECO:0000313" key="15">
    <source>
        <dbReference type="EMBL" id="BAY83158.1"/>
    </source>
</evidence>
<feature type="transmembrane region" description="Helical" evidence="14">
    <location>
        <begin position="390"/>
        <end position="409"/>
    </location>
</feature>
<dbReference type="Proteomes" id="UP000218418">
    <property type="component" value="Chromosome"/>
</dbReference>
<keyword evidence="6 14" id="KW-0769">Symport</keyword>
<proteinExistence type="inferred from homology"/>
<dbReference type="InterPro" id="IPR038377">
    <property type="entry name" value="Na/Glc_symporter_sf"/>
</dbReference>
<keyword evidence="14" id="KW-0029">Amino-acid transport</keyword>
<dbReference type="PROSITE" id="PS50283">
    <property type="entry name" value="NA_SOLUT_SYMP_3"/>
    <property type="match status" value="1"/>
</dbReference>
<keyword evidence="7 14" id="KW-1133">Transmembrane helix</keyword>
<protein>
    <recommendedName>
        <fullName evidence="14">Sodium/proline symporter</fullName>
    </recommendedName>
    <alternativeName>
        <fullName evidence="14">Proline permease</fullName>
    </alternativeName>
</protein>
<feature type="transmembrane region" description="Helical" evidence="14">
    <location>
        <begin position="366"/>
        <end position="384"/>
    </location>
</feature>
<dbReference type="GO" id="GO:0031402">
    <property type="term" value="F:sodium ion binding"/>
    <property type="evidence" value="ECO:0007669"/>
    <property type="project" value="UniProtKB-UniRule"/>
</dbReference>
<dbReference type="GO" id="GO:0005298">
    <property type="term" value="F:proline:sodium symporter activity"/>
    <property type="evidence" value="ECO:0007669"/>
    <property type="project" value="UniProtKB-UniRule"/>
</dbReference>
<keyword evidence="9 14" id="KW-0406">Ion transport</keyword>
<sequence>MTTNQIWIAVTFIGFMLLFTGVGIYSSTQKQNDTTDYLLAGRNVNPWFTALSAMSTGQSGLLFIGQVGFAYKAGISSIWLIIGWALGDYIAWWLFFRKLREVSEETGSETVSSFLGQNTKGGRIITFISALITIAFLGAYAAAQLVAGSKALQAVFNWNLWIGIIIGTIIVVIYCFSGGIRASIWTDTIQAIIMIGSLLLLLIVSIVKCGGFNQLWTQLAAIDPALINLSPAKLPLGFIPYFIGWAVAGFGVVGQPHIMVRAMAINNAQNVAKARDIKVIAGLTTSFASMGIGLTGRVLLPDLLNNGDPELALPLLALNLLPVALVGVMLAGVFSATMSTADSQILSCSAALTQDMFPQFAHSYKIVKLGTLTVTAIVCVIALFGDKSVFFLVTFAWSALASALGPLFIVRVLQKPVNGRVAIAMMVVGILSALIWTITPDLSRLVYSVLPGMAAGIFVYLIARLFIRGDMKTANKS</sequence>
<keyword evidence="16" id="KW-1185">Reference proteome</keyword>
<feature type="transmembrane region" description="Helical" evidence="14">
    <location>
        <begin position="124"/>
        <end position="146"/>
    </location>
</feature>
<evidence type="ECO:0000256" key="12">
    <source>
        <dbReference type="ARBA" id="ARBA00033708"/>
    </source>
</evidence>
<dbReference type="AlphaFoldDB" id="A0A1Z4LPY7"/>
<dbReference type="InterPro" id="IPR011851">
    <property type="entry name" value="Na/Pro_symporter"/>
</dbReference>
<keyword evidence="8 14" id="KW-0915">Sodium</keyword>
<evidence type="ECO:0000256" key="6">
    <source>
        <dbReference type="ARBA" id="ARBA00022847"/>
    </source>
</evidence>
<comment type="catalytic activity">
    <reaction evidence="12">
        <text>L-proline(in) + Na(+)(in) = L-proline(out) + Na(+)(out)</text>
        <dbReference type="Rhea" id="RHEA:28967"/>
        <dbReference type="ChEBI" id="CHEBI:29101"/>
        <dbReference type="ChEBI" id="CHEBI:60039"/>
    </reaction>
</comment>
<keyword evidence="3 14" id="KW-0813">Transport</keyword>
<dbReference type="PANTHER" id="PTHR48086:SF3">
    <property type="entry name" value="SODIUM_PROLINE SYMPORTER"/>
    <property type="match status" value="1"/>
</dbReference>
<evidence type="ECO:0000256" key="11">
    <source>
        <dbReference type="ARBA" id="ARBA00023201"/>
    </source>
</evidence>
<dbReference type="GO" id="GO:0005886">
    <property type="term" value="C:plasma membrane"/>
    <property type="evidence" value="ECO:0007669"/>
    <property type="project" value="UniProtKB-SubCell"/>
</dbReference>
<dbReference type="NCBIfam" id="TIGR00813">
    <property type="entry name" value="sss"/>
    <property type="match status" value="1"/>
</dbReference>
<dbReference type="OrthoDB" id="9814523at2"/>
<feature type="transmembrane region" description="Helical" evidence="14">
    <location>
        <begin position="445"/>
        <end position="467"/>
    </location>
</feature>
<reference evidence="15 16" key="1">
    <citation type="submission" date="2017-06" db="EMBL/GenBank/DDBJ databases">
        <title>Genome sequencing of cyanobaciteial culture collection at National Institute for Environmental Studies (NIES).</title>
        <authorList>
            <person name="Hirose Y."/>
            <person name="Shimura Y."/>
            <person name="Fujisawa T."/>
            <person name="Nakamura Y."/>
            <person name="Kawachi M."/>
        </authorList>
    </citation>
    <scope>NUCLEOTIDE SEQUENCE [LARGE SCALE GENOMIC DNA]</scope>
    <source>
        <strain evidence="15 16">NIES-267</strain>
    </source>
</reference>
<dbReference type="CDD" id="cd11475">
    <property type="entry name" value="SLC5sbd_PutP"/>
    <property type="match status" value="1"/>
</dbReference>
<dbReference type="Pfam" id="PF00474">
    <property type="entry name" value="SSF"/>
    <property type="match status" value="1"/>
</dbReference>
<evidence type="ECO:0000256" key="14">
    <source>
        <dbReference type="RuleBase" id="RU366012"/>
    </source>
</evidence>
<feature type="transmembrane region" description="Helical" evidence="14">
    <location>
        <begin position="421"/>
        <end position="439"/>
    </location>
</feature>
<evidence type="ECO:0000256" key="4">
    <source>
        <dbReference type="ARBA" id="ARBA00022475"/>
    </source>
</evidence>
<dbReference type="Gene3D" id="1.20.1730.10">
    <property type="entry name" value="Sodium/glucose cotransporter"/>
    <property type="match status" value="1"/>
</dbReference>
<feature type="transmembrane region" description="Helical" evidence="14">
    <location>
        <begin position="77"/>
        <end position="96"/>
    </location>
</feature>
<evidence type="ECO:0000256" key="13">
    <source>
        <dbReference type="RuleBase" id="RU362091"/>
    </source>
</evidence>
<evidence type="ECO:0000256" key="8">
    <source>
        <dbReference type="ARBA" id="ARBA00023053"/>
    </source>
</evidence>
<dbReference type="GO" id="GO:0015824">
    <property type="term" value="P:proline transport"/>
    <property type="evidence" value="ECO:0007669"/>
    <property type="project" value="UniProtKB-UniRule"/>
</dbReference>
<dbReference type="EMBL" id="AP018227">
    <property type="protein sequence ID" value="BAY83158.1"/>
    <property type="molecule type" value="Genomic_DNA"/>
</dbReference>
<dbReference type="PANTHER" id="PTHR48086">
    <property type="entry name" value="SODIUM/PROLINE SYMPORTER-RELATED"/>
    <property type="match status" value="1"/>
</dbReference>
<evidence type="ECO:0000256" key="7">
    <source>
        <dbReference type="ARBA" id="ARBA00022989"/>
    </source>
</evidence>
<keyword evidence="5 14" id="KW-0812">Transmembrane</keyword>
<feature type="transmembrane region" description="Helical" evidence="14">
    <location>
        <begin position="188"/>
        <end position="207"/>
    </location>
</feature>
<name>A0A1Z4LPY7_9CYAN</name>
<evidence type="ECO:0000256" key="2">
    <source>
        <dbReference type="ARBA" id="ARBA00006434"/>
    </source>
</evidence>
<accession>A0A1Z4LPY7</accession>
<evidence type="ECO:0000256" key="1">
    <source>
        <dbReference type="ARBA" id="ARBA00004651"/>
    </source>
</evidence>
<feature type="transmembrane region" description="Helical" evidence="14">
    <location>
        <begin position="47"/>
        <end position="71"/>
    </location>
</feature>
<feature type="transmembrane region" description="Helical" evidence="14">
    <location>
        <begin position="312"/>
        <end position="334"/>
    </location>
</feature>
<gene>
    <name evidence="15" type="ORF">NIES267_26450</name>
</gene>
<feature type="transmembrane region" description="Helical" evidence="14">
    <location>
        <begin position="238"/>
        <end position="258"/>
    </location>
</feature>
<dbReference type="InterPro" id="IPR050277">
    <property type="entry name" value="Sodium:Solute_Symporter"/>
</dbReference>
<evidence type="ECO:0000256" key="9">
    <source>
        <dbReference type="ARBA" id="ARBA00023065"/>
    </source>
</evidence>
<evidence type="ECO:0000256" key="10">
    <source>
        <dbReference type="ARBA" id="ARBA00023136"/>
    </source>
</evidence>
<comment type="similarity">
    <text evidence="2 13">Belongs to the sodium:solute symporter (SSF) (TC 2.A.21) family.</text>
</comment>
<evidence type="ECO:0000313" key="16">
    <source>
        <dbReference type="Proteomes" id="UP000218418"/>
    </source>
</evidence>
<dbReference type="InterPro" id="IPR001734">
    <property type="entry name" value="Na/solute_symporter"/>
</dbReference>